<accession>A0A844BC41</accession>
<keyword evidence="7" id="KW-1015">Disulfide bond</keyword>
<keyword evidence="5 8" id="KW-0378">Hydrolase</keyword>
<evidence type="ECO:0000256" key="6">
    <source>
        <dbReference type="ARBA" id="ARBA00022837"/>
    </source>
</evidence>
<evidence type="ECO:0000256" key="5">
    <source>
        <dbReference type="ARBA" id="ARBA00022801"/>
    </source>
</evidence>
<sequence length="596" mass="61991">MAPPDQADRLHAGIVKRPLVFASAIAALALGAGCASTPSAVPRSPAQGASAVMGCDAIAARFSYANTRVVSVDKVAAGTLKLPGIAAAMPEHCVVKGAMNERIGPVDGKPYAIGFEMRLPTQWNGRFFYQANGGLDGFQTPAYGDILGGGPVTNGLLQGFAVISSDAGHAFDRTTPIGGATFGLDPQARLDYGYNAVAQLTPMAKALIRTVYGRGPDTSYFVGTSNGGRHGFVTASRLPKAYDGILVSTPGWRLPLAAATQLWGAQQFASIASRDATTHRPDLTTALSPADFSVFARSVLARCDALDGLTDGIVSDLQGCQSAFQLQRDVPACNASSAAGTCLTTAQKDVLTRVLAGPRTRDGSAVYAGLPADPGIAGRDWATWKFVNSVGPRDSIAMAFVMATPPASPQTVTGLGTTLIDYALGFDIDRDLGLVRATSGAYTQSSMSFMTPPDPSMRDFVAAGGKLIVFHGTADPVFSALDTVAWHEQFHRAHGAAAAAQERLYLVPGMNHSRGGPATDQVNLFDELVKWVERGQAPGAVVATARGAGTAVPNAEVPSSWSATRTRLLCPYPQVPRYVAGDAETAASFACRAPGS</sequence>
<name>A0A844BC41_9BURK</name>
<dbReference type="GO" id="GO:0046872">
    <property type="term" value="F:metal ion binding"/>
    <property type="evidence" value="ECO:0007669"/>
    <property type="project" value="UniProtKB-KW"/>
</dbReference>
<evidence type="ECO:0000256" key="7">
    <source>
        <dbReference type="ARBA" id="ARBA00023157"/>
    </source>
</evidence>
<dbReference type="PANTHER" id="PTHR33938:SF15">
    <property type="entry name" value="FERULOYL ESTERASE B-RELATED"/>
    <property type="match status" value="1"/>
</dbReference>
<comment type="caution">
    <text evidence="8">The sequence shown here is derived from an EMBL/GenBank/DDBJ whole genome shotgun (WGS) entry which is preliminary data.</text>
</comment>
<dbReference type="Proteomes" id="UP000487350">
    <property type="component" value="Unassembled WGS sequence"/>
</dbReference>
<evidence type="ECO:0000256" key="3">
    <source>
        <dbReference type="ARBA" id="ARBA00022723"/>
    </source>
</evidence>
<keyword evidence="3" id="KW-0479">Metal-binding</keyword>
<dbReference type="InterPro" id="IPR011118">
    <property type="entry name" value="Tannase/feruloyl_esterase"/>
</dbReference>
<dbReference type="EMBL" id="WJBU01000020">
    <property type="protein sequence ID" value="MRD49136.1"/>
    <property type="molecule type" value="Genomic_DNA"/>
</dbReference>
<dbReference type="PANTHER" id="PTHR33938">
    <property type="entry name" value="FERULOYL ESTERASE B-RELATED"/>
    <property type="match status" value="1"/>
</dbReference>
<evidence type="ECO:0000256" key="4">
    <source>
        <dbReference type="ARBA" id="ARBA00022729"/>
    </source>
</evidence>
<dbReference type="SUPFAM" id="SSF53474">
    <property type="entry name" value="alpha/beta-Hydrolases"/>
    <property type="match status" value="1"/>
</dbReference>
<reference evidence="8 9" key="1">
    <citation type="submission" date="2019-11" db="EMBL/GenBank/DDBJ databases">
        <title>Caenimonas koreensis gen. nov., sp. nov., isolated from activated sludge.</title>
        <authorList>
            <person name="Seung H.R."/>
        </authorList>
    </citation>
    <scope>NUCLEOTIDE SEQUENCE [LARGE SCALE GENOMIC DNA]</scope>
    <source>
        <strain evidence="8 9">EMB320</strain>
    </source>
</reference>
<evidence type="ECO:0000313" key="8">
    <source>
        <dbReference type="EMBL" id="MRD49136.1"/>
    </source>
</evidence>
<evidence type="ECO:0000256" key="2">
    <source>
        <dbReference type="ARBA" id="ARBA00022487"/>
    </source>
</evidence>
<dbReference type="Pfam" id="PF07519">
    <property type="entry name" value="Tannase"/>
    <property type="match status" value="1"/>
</dbReference>
<keyword evidence="9" id="KW-1185">Reference proteome</keyword>
<organism evidence="8 9">
    <name type="scientific">Caenimonas koreensis DSM 17982</name>
    <dbReference type="NCBI Taxonomy" id="1121255"/>
    <lineage>
        <taxon>Bacteria</taxon>
        <taxon>Pseudomonadati</taxon>
        <taxon>Pseudomonadota</taxon>
        <taxon>Betaproteobacteria</taxon>
        <taxon>Burkholderiales</taxon>
        <taxon>Comamonadaceae</taxon>
        <taxon>Caenimonas</taxon>
    </lineage>
</organism>
<comment type="similarity">
    <text evidence="1">Belongs to the tannase family.</text>
</comment>
<keyword evidence="6" id="KW-0106">Calcium</keyword>
<dbReference type="OrthoDB" id="7062032at2"/>
<dbReference type="AlphaFoldDB" id="A0A844BC41"/>
<evidence type="ECO:0000256" key="1">
    <source>
        <dbReference type="ARBA" id="ARBA00006249"/>
    </source>
</evidence>
<keyword evidence="2" id="KW-0719">Serine esterase</keyword>
<proteinExistence type="inferred from homology"/>
<protein>
    <submittedName>
        <fullName evidence="8">Tannase/feruloyl esterase family alpha/beta hydrolase</fullName>
    </submittedName>
</protein>
<evidence type="ECO:0000313" key="9">
    <source>
        <dbReference type="Proteomes" id="UP000487350"/>
    </source>
</evidence>
<dbReference type="GO" id="GO:0052689">
    <property type="term" value="F:carboxylic ester hydrolase activity"/>
    <property type="evidence" value="ECO:0007669"/>
    <property type="project" value="UniProtKB-KW"/>
</dbReference>
<dbReference type="InterPro" id="IPR029058">
    <property type="entry name" value="AB_hydrolase_fold"/>
</dbReference>
<gene>
    <name evidence="8" type="ORF">GHT07_17815</name>
</gene>
<keyword evidence="4" id="KW-0732">Signal</keyword>